<gene>
    <name evidence="2" type="ORF">JCM21738_4505</name>
</gene>
<sequence>MKLYAALLIERLKKNLMTNLSWIRENFKKSSALKLNEYEINWLENEKLKKLSNFLGIDLVEAQHLTYSHFLRLQNIKFNNIQKNNWFLYSKCRVCPLCVRESQYQRKVWGSSYLTACVRHKIMLIDSCYNCGTNITVRGIVLDNCQSCNQKISSLPFQKISNNDLITFQNIIEDGINHNSYSTKHPWIKDFPTYLFCLEFISLWAVQLLDNKDFSLDELKMEYDGGGLERHSLKNAKTVEQATCIYFRGYNILKDWPTGFYRFIQRADNLKRPNFTSFINNIIPNLTTTVLEPITREANKYYFTKHYGKGELKRGETDFIRNEEIKFFMSKI</sequence>
<dbReference type="InterPro" id="IPR009492">
    <property type="entry name" value="TniQ"/>
</dbReference>
<evidence type="ECO:0000313" key="2">
    <source>
        <dbReference type="EMBL" id="GAE47515.1"/>
    </source>
</evidence>
<dbReference type="Pfam" id="PF06527">
    <property type="entry name" value="TniQ"/>
    <property type="match status" value="1"/>
</dbReference>
<feature type="domain" description="TniQ" evidence="1">
    <location>
        <begin position="38"/>
        <end position="124"/>
    </location>
</feature>
<dbReference type="EMBL" id="BAUW01000081">
    <property type="protein sequence ID" value="GAE47515.1"/>
    <property type="molecule type" value="Genomic_DNA"/>
</dbReference>
<reference evidence="2 3" key="1">
    <citation type="submission" date="2013-12" db="EMBL/GenBank/DDBJ databases">
        <title>NBRP : Genome information of microbial organism related human and environment.</title>
        <authorList>
            <person name="Hattori M."/>
            <person name="Oshima K."/>
            <person name="Inaba H."/>
            <person name="Suda W."/>
            <person name="Sakamoto M."/>
            <person name="Iino T."/>
            <person name="Kitahara M."/>
            <person name="Oshida Y."/>
            <person name="Iida T."/>
            <person name="Kudo T."/>
            <person name="Itoh T."/>
            <person name="Ahmed I."/>
            <person name="Ohkuma M."/>
        </authorList>
    </citation>
    <scope>NUCLEOTIDE SEQUENCE [LARGE SCALE GENOMIC DNA]</scope>
    <source>
        <strain evidence="2 3">JCM 21738</strain>
    </source>
</reference>
<evidence type="ECO:0000313" key="3">
    <source>
        <dbReference type="Proteomes" id="UP000018949"/>
    </source>
</evidence>
<dbReference type="RefSeq" id="WP_035209744.1">
    <property type="nucleotide sequence ID" value="NZ_BAUW01000081.1"/>
</dbReference>
<organism evidence="2 3">
    <name type="scientific">Mesobacillus boroniphilus JCM 21738</name>
    <dbReference type="NCBI Taxonomy" id="1294265"/>
    <lineage>
        <taxon>Bacteria</taxon>
        <taxon>Bacillati</taxon>
        <taxon>Bacillota</taxon>
        <taxon>Bacilli</taxon>
        <taxon>Bacillales</taxon>
        <taxon>Bacillaceae</taxon>
        <taxon>Mesobacillus</taxon>
    </lineage>
</organism>
<protein>
    <recommendedName>
        <fullName evidence="1">TniQ domain-containing protein</fullName>
    </recommendedName>
</protein>
<evidence type="ECO:0000259" key="1">
    <source>
        <dbReference type="Pfam" id="PF06527"/>
    </source>
</evidence>
<name>W4RSX6_9BACI</name>
<dbReference type="AlphaFoldDB" id="W4RSX6"/>
<keyword evidence="3" id="KW-1185">Reference proteome</keyword>
<dbReference type="Proteomes" id="UP000018949">
    <property type="component" value="Unassembled WGS sequence"/>
</dbReference>
<proteinExistence type="predicted"/>
<comment type="caution">
    <text evidence="2">The sequence shown here is derived from an EMBL/GenBank/DDBJ whole genome shotgun (WGS) entry which is preliminary data.</text>
</comment>
<accession>W4RSX6</accession>